<dbReference type="GO" id="GO:0008808">
    <property type="term" value="F:cardiolipin synthase activity"/>
    <property type="evidence" value="ECO:0007669"/>
    <property type="project" value="UniProtKB-UniRule"/>
</dbReference>
<dbReference type="InterPro" id="IPR022924">
    <property type="entry name" value="Cardiolipin_synthase"/>
</dbReference>
<keyword evidence="7 13" id="KW-1133">Transmembrane helix</keyword>
<dbReference type="RefSeq" id="WP_117605076.1">
    <property type="nucleotide sequence ID" value="NZ_CATZTT010000008.1"/>
</dbReference>
<keyword evidence="11" id="KW-1208">Phospholipid metabolism</keyword>
<dbReference type="PROSITE" id="PS50035">
    <property type="entry name" value="PLD"/>
    <property type="match status" value="2"/>
</dbReference>
<evidence type="ECO:0000256" key="10">
    <source>
        <dbReference type="ARBA" id="ARBA00023209"/>
    </source>
</evidence>
<feature type="domain" description="PLD phosphodiesterase" evidence="14">
    <location>
        <begin position="240"/>
        <end position="267"/>
    </location>
</feature>
<evidence type="ECO:0000313" key="16">
    <source>
        <dbReference type="Proteomes" id="UP000261087"/>
    </source>
</evidence>
<keyword evidence="8" id="KW-0443">Lipid metabolism</keyword>
<feature type="transmembrane region" description="Helical" evidence="13">
    <location>
        <begin position="37"/>
        <end position="56"/>
    </location>
</feature>
<dbReference type="Pfam" id="PF13396">
    <property type="entry name" value="PLDc_N"/>
    <property type="match status" value="1"/>
</dbReference>
<evidence type="ECO:0000256" key="8">
    <source>
        <dbReference type="ARBA" id="ARBA00023098"/>
    </source>
</evidence>
<dbReference type="CDD" id="cd09160">
    <property type="entry name" value="PLDc_SMU_988_like_2"/>
    <property type="match status" value="1"/>
</dbReference>
<evidence type="ECO:0000256" key="12">
    <source>
        <dbReference type="NCBIfam" id="TIGR04265"/>
    </source>
</evidence>
<dbReference type="GO" id="GO:0032049">
    <property type="term" value="P:cardiolipin biosynthetic process"/>
    <property type="evidence" value="ECO:0007669"/>
    <property type="project" value="UniProtKB-UniRule"/>
</dbReference>
<dbReference type="GO" id="GO:0005886">
    <property type="term" value="C:plasma membrane"/>
    <property type="evidence" value="ECO:0007669"/>
    <property type="project" value="UniProtKB-SubCell"/>
</dbReference>
<evidence type="ECO:0000313" key="15">
    <source>
        <dbReference type="EMBL" id="RGO08820.1"/>
    </source>
</evidence>
<dbReference type="InterPro" id="IPR027379">
    <property type="entry name" value="CLS_N"/>
</dbReference>
<evidence type="ECO:0000256" key="5">
    <source>
        <dbReference type="ARBA" id="ARBA00022692"/>
    </source>
</evidence>
<dbReference type="Pfam" id="PF13091">
    <property type="entry name" value="PLDc_2"/>
    <property type="match status" value="2"/>
</dbReference>
<feature type="domain" description="PLD phosphodiesterase" evidence="14">
    <location>
        <begin position="420"/>
        <end position="447"/>
    </location>
</feature>
<protein>
    <recommendedName>
        <fullName evidence="12">Cardiolipin synthase</fullName>
        <ecNumber evidence="12">2.7.8.-</ecNumber>
    </recommendedName>
</protein>
<feature type="transmembrane region" description="Helical" evidence="13">
    <location>
        <begin position="12"/>
        <end position="31"/>
    </location>
</feature>
<dbReference type="SUPFAM" id="SSF56024">
    <property type="entry name" value="Phospholipase D/nuclease"/>
    <property type="match status" value="2"/>
</dbReference>
<evidence type="ECO:0000256" key="6">
    <source>
        <dbReference type="ARBA" id="ARBA00022737"/>
    </source>
</evidence>
<dbReference type="InterPro" id="IPR001736">
    <property type="entry name" value="PLipase_D/transphosphatidylase"/>
</dbReference>
<evidence type="ECO:0000256" key="13">
    <source>
        <dbReference type="SAM" id="Phobius"/>
    </source>
</evidence>
<keyword evidence="3" id="KW-0444">Lipid biosynthesis</keyword>
<dbReference type="InterPro" id="IPR025202">
    <property type="entry name" value="PLD-like_dom"/>
</dbReference>
<dbReference type="PANTHER" id="PTHR21248:SF22">
    <property type="entry name" value="PHOSPHOLIPASE D"/>
    <property type="match status" value="1"/>
</dbReference>
<evidence type="ECO:0000256" key="4">
    <source>
        <dbReference type="ARBA" id="ARBA00022679"/>
    </source>
</evidence>
<keyword evidence="10" id="KW-0594">Phospholipid biosynthesis</keyword>
<evidence type="ECO:0000259" key="14">
    <source>
        <dbReference type="PROSITE" id="PS50035"/>
    </source>
</evidence>
<comment type="subcellular location">
    <subcellularLocation>
        <location evidence="1">Cell membrane</location>
        <topology evidence="1">Multi-pass membrane protein</topology>
    </subcellularLocation>
</comment>
<evidence type="ECO:0000256" key="11">
    <source>
        <dbReference type="ARBA" id="ARBA00023264"/>
    </source>
</evidence>
<dbReference type="Gene3D" id="3.30.870.10">
    <property type="entry name" value="Endonuclease Chain A"/>
    <property type="match status" value="2"/>
</dbReference>
<name>A0A3E5FP41_9FIRM</name>
<accession>A0A3E5FP41</accession>
<dbReference type="EC" id="2.7.8.-" evidence="12"/>
<reference evidence="15 16" key="1">
    <citation type="submission" date="2018-08" db="EMBL/GenBank/DDBJ databases">
        <title>A genome reference for cultivated species of the human gut microbiota.</title>
        <authorList>
            <person name="Zou Y."/>
            <person name="Xue W."/>
            <person name="Luo G."/>
        </authorList>
    </citation>
    <scope>NUCLEOTIDE SEQUENCE [LARGE SCALE GENOMIC DNA]</scope>
    <source>
        <strain evidence="15 16">OM02-6</strain>
    </source>
</reference>
<dbReference type="SMART" id="SM00155">
    <property type="entry name" value="PLDc"/>
    <property type="match status" value="2"/>
</dbReference>
<dbReference type="Proteomes" id="UP000261087">
    <property type="component" value="Unassembled WGS sequence"/>
</dbReference>
<proteinExistence type="predicted"/>
<gene>
    <name evidence="15" type="primary">cls</name>
    <name evidence="15" type="ORF">DXB31_07890</name>
</gene>
<evidence type="ECO:0000256" key="9">
    <source>
        <dbReference type="ARBA" id="ARBA00023136"/>
    </source>
</evidence>
<feature type="transmembrane region" description="Helical" evidence="13">
    <location>
        <begin position="68"/>
        <end position="86"/>
    </location>
</feature>
<sequence>MKKGLEFLSNRIVVSIILIIIQIIAILIFAYTLFIDLWVFKIIFMMLSLLVVLYIINKDDDPSYKIIWLVPILSFPVFGGVLYLAFGNKKPAKKLQIAFDKQSKATNPYIYPNHVLEEIDDPIIKGQIKYLVNENFPVYNNSEIKYYSLGEEAYLDLLEELAKAKHFIFMEYFIVEEGKMFDAVLNILKQKVKEGVEVRFMYDDVGSLTMLPFKYYQKLESYGIKCISFNHFVPFISAVMNTRDHRKITVIDGNIGFSGGFNLADEYINEKVKYGHWKDTGVMIKGEAVWNLTLMFLVTWNASLNSFEDYDKYHPRHYSVDKIRLDGYILPYGDSPLDNKPVGKNVYLNMINQAQKYIYINTPYLIINDELKNALCLAVQRGVDVRIITPGIPDKKLVYKVTRSYYEILINEGVKIYEYTPGFIHAKNFVCDDKVATVGTINLDYRSLYLHFECGVYIYWTSAIKDIKNDFLKTITLSKEITQDDVMHGKFRGWTEAILRVFAPLL</sequence>
<dbReference type="PANTHER" id="PTHR21248">
    <property type="entry name" value="CARDIOLIPIN SYNTHASE"/>
    <property type="match status" value="1"/>
</dbReference>
<dbReference type="NCBIfam" id="TIGR04265">
    <property type="entry name" value="bac_cardiolipin"/>
    <property type="match status" value="1"/>
</dbReference>
<evidence type="ECO:0000256" key="2">
    <source>
        <dbReference type="ARBA" id="ARBA00022475"/>
    </source>
</evidence>
<comment type="caution">
    <text evidence="15">The sequence shown here is derived from an EMBL/GenBank/DDBJ whole genome shotgun (WGS) entry which is preliminary data.</text>
</comment>
<organism evidence="15 16">
    <name type="scientific">Thomasclavelia spiroformis</name>
    <dbReference type="NCBI Taxonomy" id="29348"/>
    <lineage>
        <taxon>Bacteria</taxon>
        <taxon>Bacillati</taxon>
        <taxon>Bacillota</taxon>
        <taxon>Erysipelotrichia</taxon>
        <taxon>Erysipelotrichales</taxon>
        <taxon>Coprobacillaceae</taxon>
        <taxon>Thomasclavelia</taxon>
    </lineage>
</organism>
<keyword evidence="4" id="KW-0808">Transferase</keyword>
<dbReference type="AlphaFoldDB" id="A0A3E5FP41"/>
<evidence type="ECO:0000256" key="1">
    <source>
        <dbReference type="ARBA" id="ARBA00004651"/>
    </source>
</evidence>
<keyword evidence="2" id="KW-1003">Cell membrane</keyword>
<keyword evidence="9 13" id="KW-0472">Membrane</keyword>
<dbReference type="CDD" id="cd09154">
    <property type="entry name" value="PLDc_SMU_988_like_1"/>
    <property type="match status" value="1"/>
</dbReference>
<dbReference type="EMBL" id="QSVF01000018">
    <property type="protein sequence ID" value="RGO08820.1"/>
    <property type="molecule type" value="Genomic_DNA"/>
</dbReference>
<evidence type="ECO:0000256" key="7">
    <source>
        <dbReference type="ARBA" id="ARBA00022989"/>
    </source>
</evidence>
<keyword evidence="6" id="KW-0677">Repeat</keyword>
<keyword evidence="5 13" id="KW-0812">Transmembrane</keyword>
<evidence type="ECO:0000256" key="3">
    <source>
        <dbReference type="ARBA" id="ARBA00022516"/>
    </source>
</evidence>